<dbReference type="EMBL" id="CM003377">
    <property type="protein sequence ID" value="KOM48386.1"/>
    <property type="molecule type" value="Genomic_DNA"/>
</dbReference>
<evidence type="ECO:0000256" key="1">
    <source>
        <dbReference type="SAM" id="MobiDB-lite"/>
    </source>
</evidence>
<evidence type="ECO:0000313" key="3">
    <source>
        <dbReference type="Proteomes" id="UP000053144"/>
    </source>
</evidence>
<proteinExistence type="predicted"/>
<feature type="region of interest" description="Disordered" evidence="1">
    <location>
        <begin position="1"/>
        <end position="97"/>
    </location>
</feature>
<feature type="compositionally biased region" description="Basic residues" evidence="1">
    <location>
        <begin position="49"/>
        <end position="68"/>
    </location>
</feature>
<dbReference type="AlphaFoldDB" id="A0A0L9V0A1"/>
<gene>
    <name evidence="2" type="ORF">LR48_Vigan07g209000</name>
</gene>
<accession>A0A0L9V0A1</accession>
<evidence type="ECO:0000313" key="2">
    <source>
        <dbReference type="EMBL" id="KOM48386.1"/>
    </source>
</evidence>
<name>A0A0L9V0A1_PHAAN</name>
<dbReference type="Proteomes" id="UP000053144">
    <property type="component" value="Chromosome 7"/>
</dbReference>
<organism evidence="2 3">
    <name type="scientific">Phaseolus angularis</name>
    <name type="common">Azuki bean</name>
    <name type="synonym">Vigna angularis</name>
    <dbReference type="NCBI Taxonomy" id="3914"/>
    <lineage>
        <taxon>Eukaryota</taxon>
        <taxon>Viridiplantae</taxon>
        <taxon>Streptophyta</taxon>
        <taxon>Embryophyta</taxon>
        <taxon>Tracheophyta</taxon>
        <taxon>Spermatophyta</taxon>
        <taxon>Magnoliopsida</taxon>
        <taxon>eudicotyledons</taxon>
        <taxon>Gunneridae</taxon>
        <taxon>Pentapetalae</taxon>
        <taxon>rosids</taxon>
        <taxon>fabids</taxon>
        <taxon>Fabales</taxon>
        <taxon>Fabaceae</taxon>
        <taxon>Papilionoideae</taxon>
        <taxon>50 kb inversion clade</taxon>
        <taxon>NPAAA clade</taxon>
        <taxon>indigoferoid/millettioid clade</taxon>
        <taxon>Phaseoleae</taxon>
        <taxon>Vigna</taxon>
    </lineage>
</organism>
<feature type="compositionally biased region" description="Low complexity" evidence="1">
    <location>
        <begin position="84"/>
        <end position="95"/>
    </location>
</feature>
<protein>
    <submittedName>
        <fullName evidence="2">Uncharacterized protein</fullName>
    </submittedName>
</protein>
<sequence>MTKRELATVRRGETARNGAARESATMRREPATVRREPATVRRDSPRWRLQWRKPFSHGAAKRRRRHAGGNKVSSSSLPPPLSSPPSALSPLPISPFLDWSNHLSLSK</sequence>
<feature type="compositionally biased region" description="Basic and acidic residues" evidence="1">
    <location>
        <begin position="1"/>
        <end position="14"/>
    </location>
</feature>
<feature type="compositionally biased region" description="Basic and acidic residues" evidence="1">
    <location>
        <begin position="24"/>
        <end position="46"/>
    </location>
</feature>
<dbReference type="Gramene" id="KOM48386">
    <property type="protein sequence ID" value="KOM48386"/>
    <property type="gene ID" value="LR48_Vigan07g209000"/>
</dbReference>
<reference evidence="3" key="1">
    <citation type="journal article" date="2015" name="Proc. Natl. Acad. Sci. U.S.A.">
        <title>Genome sequencing of adzuki bean (Vigna angularis) provides insight into high starch and low fat accumulation and domestication.</title>
        <authorList>
            <person name="Yang K."/>
            <person name="Tian Z."/>
            <person name="Chen C."/>
            <person name="Luo L."/>
            <person name="Zhao B."/>
            <person name="Wang Z."/>
            <person name="Yu L."/>
            <person name="Li Y."/>
            <person name="Sun Y."/>
            <person name="Li W."/>
            <person name="Chen Y."/>
            <person name="Li Y."/>
            <person name="Zhang Y."/>
            <person name="Ai D."/>
            <person name="Zhao J."/>
            <person name="Shang C."/>
            <person name="Ma Y."/>
            <person name="Wu B."/>
            <person name="Wang M."/>
            <person name="Gao L."/>
            <person name="Sun D."/>
            <person name="Zhang P."/>
            <person name="Guo F."/>
            <person name="Wang W."/>
            <person name="Li Y."/>
            <person name="Wang J."/>
            <person name="Varshney R.K."/>
            <person name="Wang J."/>
            <person name="Ling H.Q."/>
            <person name="Wan P."/>
        </authorList>
    </citation>
    <scope>NUCLEOTIDE SEQUENCE</scope>
    <source>
        <strain evidence="3">cv. Jingnong 6</strain>
    </source>
</reference>